<organism evidence="6 7">
    <name type="scientific">Durusdinium trenchii</name>
    <dbReference type="NCBI Taxonomy" id="1381693"/>
    <lineage>
        <taxon>Eukaryota</taxon>
        <taxon>Sar</taxon>
        <taxon>Alveolata</taxon>
        <taxon>Dinophyceae</taxon>
        <taxon>Suessiales</taxon>
        <taxon>Symbiodiniaceae</taxon>
        <taxon>Durusdinium</taxon>
    </lineage>
</organism>
<dbReference type="PANTHER" id="PTHR44103">
    <property type="entry name" value="PROPROTEIN CONVERTASE P"/>
    <property type="match status" value="1"/>
</dbReference>
<evidence type="ECO:0000256" key="3">
    <source>
        <dbReference type="SAM" id="Phobius"/>
    </source>
</evidence>
<protein>
    <submittedName>
        <fullName evidence="6">Extracellular matrix protein FRAS1</fullName>
    </submittedName>
</protein>
<evidence type="ECO:0000256" key="1">
    <source>
        <dbReference type="ARBA" id="ARBA00022729"/>
    </source>
</evidence>
<evidence type="ECO:0000256" key="4">
    <source>
        <dbReference type="SAM" id="SignalP"/>
    </source>
</evidence>
<keyword evidence="1 4" id="KW-0732">Signal</keyword>
<feature type="disulfide bond" evidence="2">
    <location>
        <begin position="607"/>
        <end position="616"/>
    </location>
</feature>
<dbReference type="Pfam" id="PF13517">
    <property type="entry name" value="FG-GAP_3"/>
    <property type="match status" value="2"/>
</dbReference>
<evidence type="ECO:0000256" key="2">
    <source>
        <dbReference type="PROSITE-ProRule" id="PRU00076"/>
    </source>
</evidence>
<sequence length="1220" mass="135782">MPHMAIWVALQLCLVCLTEASVGSWCQADPGSCIGQRHSLEKKETPTLKGEHYDGTLRLADWDGDGDTDVLVGDGGSIWFHERLAHDAFRMHELVKLRAREGQLQSRFEVVDWDGDKHLDLLLCTMVGDLVTVSLLNRSSLLPMENISEFPEIILLTHGSTCDMLARDFDEDGDVDLILGDDKWLPSYSRYFERISAYRVVERTGDDNPLSIFNGSVQQIADIDGDGRLEIFSGQKKPFGSATLSHLHLLRRAADGSLVEMENSVWSLSGPFGSDLEVVFFFEIHVADWNSDGLPDVLKVSVVGFGESVTKGKLRWWIEDYRQHVLDLDMKLDVEAYGDIEAGFKDQEIVVDWNGDGFADLVVLRKSKSLHLYEHRDGEFKEVLDVFQNVTASLLGKGTATAVIVDWDIDGDLDLIISTESDGKLHYHEMVSGNLCKEELQHPFQNITIAPDIIKGKNYFGYIQPVIVDWDNDGDMDLFLGPPDGRYFEQLSDGTLREWPREESPVSELGDTTRTKWDFVDCDADGDYDLLRMEGGGKPSRTNLSKFRPQKTGWRMQLGNVADGRLKFITYDFAESRAVLWSSGICLPADPCHSKGLCLNRRAHCSCIAGHELADCSGCEPHFYSVQRKVGQMHDCKACPGARGKVCYGRGSCFDDAAGKMLAEESTARLMATGNGSCSCNEVHFYGKDEEGRSTCIHGICPAGTEENDGSCNPCAGGTFSSEGSSVCEACPVGHVSSPNSGACESCESIFIRSTPDDKKQSCQVLAMDVVLGLIFLSTCSCFSFLSLTGFSGRIPISDVSAQGQKVVVTTSTAHGLHKWACPKVTFAGTDVPDLESSNDWTIKALSLYQVTLHGESPMSLDTSKGHLYVKFPQVFWSTGLWHCPLLLWCLLFLAASAGLASQLTWSLTLLLCALGLCAGFLAFALRRRQGEATPLVKRRRQFLKEWPLALERCSRGPDRSMTAGKLHDFLQFFETFIKERSMYYACSNIVKPLTKPFQLSFVELVGSRKIQWFASHYWGMPLRHFSDAIRKHAQCFERDWRDSAYWICTFSNSQWHVKEELGNGQWENSSFYLALKSPECKGTTMIIDELVLPLQRIWCLFEVYQTISLPRSDPFHGLLLCTSTGVLQQGKAGTDVAVAVAKTVAVLDTRGAQATSEEDRLMIHDLIEKMPGTQIALLETIATVGERHISANFLILKRLNSIDCSVTSNYPDHLFSRRL</sequence>
<dbReference type="Gene3D" id="2.130.10.130">
    <property type="entry name" value="Integrin alpha, N-terminal"/>
    <property type="match status" value="2"/>
</dbReference>
<keyword evidence="3" id="KW-1133">Transmembrane helix</keyword>
<keyword evidence="2" id="KW-1015">Disulfide bond</keyword>
<dbReference type="InterPro" id="IPR013517">
    <property type="entry name" value="FG-GAP"/>
</dbReference>
<feature type="domain" description="EGF-like" evidence="5">
    <location>
        <begin position="582"/>
        <end position="617"/>
    </location>
</feature>
<evidence type="ECO:0000259" key="5">
    <source>
        <dbReference type="PROSITE" id="PS50026"/>
    </source>
</evidence>
<feature type="chain" id="PRO_5046812554" evidence="4">
    <location>
        <begin position="21"/>
        <end position="1220"/>
    </location>
</feature>
<comment type="caution">
    <text evidence="6">The sequence shown here is derived from an EMBL/GenBank/DDBJ whole genome shotgun (WGS) entry which is preliminary data.</text>
</comment>
<dbReference type="PANTHER" id="PTHR44103:SF1">
    <property type="entry name" value="PROPROTEIN CONVERTASE P"/>
    <property type="match status" value="1"/>
</dbReference>
<dbReference type="EMBL" id="CAXAMM010012891">
    <property type="protein sequence ID" value="CAK9029930.1"/>
    <property type="molecule type" value="Genomic_DNA"/>
</dbReference>
<evidence type="ECO:0000313" key="6">
    <source>
        <dbReference type="EMBL" id="CAK9029930.1"/>
    </source>
</evidence>
<comment type="caution">
    <text evidence="2">Lacks conserved residue(s) required for the propagation of feature annotation.</text>
</comment>
<dbReference type="InterPro" id="IPR028994">
    <property type="entry name" value="Integrin_alpha_N"/>
</dbReference>
<gene>
    <name evidence="6" type="ORF">SCF082_LOCUS19001</name>
</gene>
<evidence type="ECO:0000313" key="7">
    <source>
        <dbReference type="Proteomes" id="UP001642464"/>
    </source>
</evidence>
<keyword evidence="7" id="KW-1185">Reference proteome</keyword>
<accession>A0ABP0KUM1</accession>
<name>A0ABP0KUM1_9DINO</name>
<dbReference type="PROSITE" id="PS50026">
    <property type="entry name" value="EGF_3"/>
    <property type="match status" value="1"/>
</dbReference>
<dbReference type="SMART" id="SM01411">
    <property type="entry name" value="Ephrin_rec_like"/>
    <property type="match status" value="2"/>
</dbReference>
<dbReference type="SUPFAM" id="SSF69318">
    <property type="entry name" value="Integrin alpha N-terminal domain"/>
    <property type="match status" value="2"/>
</dbReference>
<keyword evidence="2" id="KW-0245">EGF-like domain</keyword>
<feature type="transmembrane region" description="Helical" evidence="3">
    <location>
        <begin position="904"/>
        <end position="926"/>
    </location>
</feature>
<feature type="transmembrane region" description="Helical" evidence="3">
    <location>
        <begin position="875"/>
        <end position="898"/>
    </location>
</feature>
<keyword evidence="3" id="KW-0812">Transmembrane</keyword>
<feature type="signal peptide" evidence="4">
    <location>
        <begin position="1"/>
        <end position="20"/>
    </location>
</feature>
<dbReference type="Proteomes" id="UP001642464">
    <property type="component" value="Unassembled WGS sequence"/>
</dbReference>
<reference evidence="6 7" key="1">
    <citation type="submission" date="2024-02" db="EMBL/GenBank/DDBJ databases">
        <authorList>
            <person name="Chen Y."/>
            <person name="Shah S."/>
            <person name="Dougan E. K."/>
            <person name="Thang M."/>
            <person name="Chan C."/>
        </authorList>
    </citation>
    <scope>NUCLEOTIDE SEQUENCE [LARGE SCALE GENOMIC DNA]</scope>
</reference>
<dbReference type="Gene3D" id="2.10.50.10">
    <property type="entry name" value="Tumor Necrosis Factor Receptor, subunit A, domain 2"/>
    <property type="match status" value="1"/>
</dbReference>
<proteinExistence type="predicted"/>
<dbReference type="InterPro" id="IPR000742">
    <property type="entry name" value="EGF"/>
</dbReference>
<keyword evidence="3" id="KW-0472">Membrane</keyword>